<dbReference type="EMBL" id="CM042049">
    <property type="protein sequence ID" value="KAI3746814.1"/>
    <property type="molecule type" value="Genomic_DNA"/>
</dbReference>
<keyword evidence="2" id="KW-1185">Reference proteome</keyword>
<comment type="caution">
    <text evidence="1">The sequence shown here is derived from an EMBL/GenBank/DDBJ whole genome shotgun (WGS) entry which is preliminary data.</text>
</comment>
<gene>
    <name evidence="1" type="ORF">L6452_09255</name>
</gene>
<sequence length="197" mass="21757">MHDNPTHGVGEDNTSIKLAHGKEWVYGDVTILQRKQEEVATKVLEQQAAASGVSHEEKQQVERTLVFDRLSHETMDERLKFDAGEKSKLAFAATVGGKQCSSLQFFPLEDKPMEQRAADTLFTKKIPTMKSVISTFKASRLPIRNVVSEVDCSNRFQQLSEDKEASDDIEFMEDTPPSQKGGSKGGLEHSNAGSSNG</sequence>
<reference evidence="2" key="1">
    <citation type="journal article" date="2022" name="Mol. Ecol. Resour.">
        <title>The genomes of chicory, endive, great burdock and yacon provide insights into Asteraceae palaeo-polyploidization history and plant inulin production.</title>
        <authorList>
            <person name="Fan W."/>
            <person name="Wang S."/>
            <person name="Wang H."/>
            <person name="Wang A."/>
            <person name="Jiang F."/>
            <person name="Liu H."/>
            <person name="Zhao H."/>
            <person name="Xu D."/>
            <person name="Zhang Y."/>
        </authorList>
    </citation>
    <scope>NUCLEOTIDE SEQUENCE [LARGE SCALE GENOMIC DNA]</scope>
    <source>
        <strain evidence="2">cv. Niubang</strain>
    </source>
</reference>
<dbReference type="Proteomes" id="UP001055879">
    <property type="component" value="Linkage Group LG03"/>
</dbReference>
<protein>
    <submittedName>
        <fullName evidence="1">Uncharacterized protein</fullName>
    </submittedName>
</protein>
<accession>A0ACB9DJH0</accession>
<proteinExistence type="predicted"/>
<evidence type="ECO:0000313" key="2">
    <source>
        <dbReference type="Proteomes" id="UP001055879"/>
    </source>
</evidence>
<name>A0ACB9DJH0_ARCLA</name>
<evidence type="ECO:0000313" key="1">
    <source>
        <dbReference type="EMBL" id="KAI3746814.1"/>
    </source>
</evidence>
<organism evidence="1 2">
    <name type="scientific">Arctium lappa</name>
    <name type="common">Greater burdock</name>
    <name type="synonym">Lappa major</name>
    <dbReference type="NCBI Taxonomy" id="4217"/>
    <lineage>
        <taxon>Eukaryota</taxon>
        <taxon>Viridiplantae</taxon>
        <taxon>Streptophyta</taxon>
        <taxon>Embryophyta</taxon>
        <taxon>Tracheophyta</taxon>
        <taxon>Spermatophyta</taxon>
        <taxon>Magnoliopsida</taxon>
        <taxon>eudicotyledons</taxon>
        <taxon>Gunneridae</taxon>
        <taxon>Pentapetalae</taxon>
        <taxon>asterids</taxon>
        <taxon>campanulids</taxon>
        <taxon>Asterales</taxon>
        <taxon>Asteraceae</taxon>
        <taxon>Carduoideae</taxon>
        <taxon>Cardueae</taxon>
        <taxon>Arctiinae</taxon>
        <taxon>Arctium</taxon>
    </lineage>
</organism>
<reference evidence="1 2" key="2">
    <citation type="journal article" date="2022" name="Mol. Ecol. Resour.">
        <title>The genomes of chicory, endive, great burdock and yacon provide insights into Asteraceae paleo-polyploidization history and plant inulin production.</title>
        <authorList>
            <person name="Fan W."/>
            <person name="Wang S."/>
            <person name="Wang H."/>
            <person name="Wang A."/>
            <person name="Jiang F."/>
            <person name="Liu H."/>
            <person name="Zhao H."/>
            <person name="Xu D."/>
            <person name="Zhang Y."/>
        </authorList>
    </citation>
    <scope>NUCLEOTIDE SEQUENCE [LARGE SCALE GENOMIC DNA]</scope>
    <source>
        <strain evidence="2">cv. Niubang</strain>
    </source>
</reference>